<dbReference type="Pfam" id="PF00076">
    <property type="entry name" value="RRM_1"/>
    <property type="match status" value="1"/>
</dbReference>
<evidence type="ECO:0000256" key="2">
    <source>
        <dbReference type="ARBA" id="ARBA00022527"/>
    </source>
</evidence>
<evidence type="ECO:0000256" key="6">
    <source>
        <dbReference type="ARBA" id="ARBA00022840"/>
    </source>
</evidence>
<dbReference type="GO" id="GO:0003723">
    <property type="term" value="F:RNA binding"/>
    <property type="evidence" value="ECO:0007669"/>
    <property type="project" value="UniProtKB-UniRule"/>
</dbReference>
<evidence type="ECO:0000313" key="17">
    <source>
        <dbReference type="Proteomes" id="UP000827092"/>
    </source>
</evidence>
<feature type="region of interest" description="Disordered" evidence="12">
    <location>
        <begin position="474"/>
        <end position="498"/>
    </location>
</feature>
<comment type="caution">
    <text evidence="16">The sequence shown here is derived from an EMBL/GenBank/DDBJ whole genome shotgun (WGS) entry which is preliminary data.</text>
</comment>
<dbReference type="PROSITE" id="PS50102">
    <property type="entry name" value="RRM"/>
    <property type="match status" value="1"/>
</dbReference>
<evidence type="ECO:0000256" key="12">
    <source>
        <dbReference type="SAM" id="MobiDB-lite"/>
    </source>
</evidence>
<dbReference type="Pfam" id="PF00069">
    <property type="entry name" value="Pkinase"/>
    <property type="match status" value="1"/>
</dbReference>
<keyword evidence="11" id="KW-0175">Coiled coil</keyword>
<evidence type="ECO:0000259" key="13">
    <source>
        <dbReference type="PROSITE" id="PS50011"/>
    </source>
</evidence>
<dbReference type="SMART" id="SM00360">
    <property type="entry name" value="RRM"/>
    <property type="match status" value="1"/>
</dbReference>
<dbReference type="InterPro" id="IPR000719">
    <property type="entry name" value="Prot_kinase_dom"/>
</dbReference>
<dbReference type="SUPFAM" id="SSF56112">
    <property type="entry name" value="Protein kinase-like (PK-like)"/>
    <property type="match status" value="1"/>
</dbReference>
<feature type="domain" description="RRM" evidence="14">
    <location>
        <begin position="15"/>
        <end position="89"/>
    </location>
</feature>
<dbReference type="InterPro" id="IPR012677">
    <property type="entry name" value="Nucleotide-bd_a/b_plait_sf"/>
</dbReference>
<reference evidence="16 17" key="1">
    <citation type="journal article" date="2022" name="Nat. Ecol. Evol.">
        <title>A masculinizing supergene underlies an exaggerated male reproductive morph in a spider.</title>
        <authorList>
            <person name="Hendrickx F."/>
            <person name="De Corte Z."/>
            <person name="Sonet G."/>
            <person name="Van Belleghem S.M."/>
            <person name="Kostlbacher S."/>
            <person name="Vangestel C."/>
        </authorList>
    </citation>
    <scope>NUCLEOTIDE SEQUENCE [LARGE SCALE GENOMIC DNA]</scope>
    <source>
        <strain evidence="16">W744_W776</strain>
    </source>
</reference>
<dbReference type="PROSITE" id="PS50304">
    <property type="entry name" value="TUDOR"/>
    <property type="match status" value="1"/>
</dbReference>
<keyword evidence="4" id="KW-0547">Nucleotide-binding</keyword>
<keyword evidence="6" id="KW-0067">ATP-binding</keyword>
<keyword evidence="7 10" id="KW-0694">RNA-binding</keyword>
<dbReference type="SUPFAM" id="SSF54928">
    <property type="entry name" value="RNA-binding domain, RBD"/>
    <property type="match status" value="1"/>
</dbReference>
<evidence type="ECO:0000256" key="4">
    <source>
        <dbReference type="ARBA" id="ARBA00022741"/>
    </source>
</evidence>
<feature type="coiled-coil region" evidence="11">
    <location>
        <begin position="636"/>
        <end position="663"/>
    </location>
</feature>
<feature type="region of interest" description="Disordered" evidence="12">
    <location>
        <begin position="86"/>
        <end position="116"/>
    </location>
</feature>
<keyword evidence="5" id="KW-0418">Kinase</keyword>
<evidence type="ECO:0000259" key="14">
    <source>
        <dbReference type="PROSITE" id="PS50102"/>
    </source>
</evidence>
<feature type="region of interest" description="Disordered" evidence="12">
    <location>
        <begin position="411"/>
        <end position="432"/>
    </location>
</feature>
<dbReference type="InterPro" id="IPR011009">
    <property type="entry name" value="Kinase-like_dom_sf"/>
</dbReference>
<dbReference type="GO" id="GO:0005524">
    <property type="term" value="F:ATP binding"/>
    <property type="evidence" value="ECO:0007669"/>
    <property type="project" value="UniProtKB-KW"/>
</dbReference>
<dbReference type="Gene3D" id="3.30.70.330">
    <property type="match status" value="1"/>
</dbReference>
<gene>
    <name evidence="16" type="ORF">JTE90_000669</name>
</gene>
<dbReference type="Gene3D" id="2.30.30.140">
    <property type="match status" value="1"/>
</dbReference>
<dbReference type="Proteomes" id="UP000827092">
    <property type="component" value="Unassembled WGS sequence"/>
</dbReference>
<dbReference type="SUPFAM" id="SSF63748">
    <property type="entry name" value="Tudor/PWWP/MBT"/>
    <property type="match status" value="1"/>
</dbReference>
<name>A0AAV6VX08_9ARAC</name>
<evidence type="ECO:0000256" key="5">
    <source>
        <dbReference type="ARBA" id="ARBA00022777"/>
    </source>
</evidence>
<dbReference type="InterPro" id="IPR000504">
    <property type="entry name" value="RRM_dom"/>
</dbReference>
<comment type="catalytic activity">
    <reaction evidence="9">
        <text>L-seryl-[protein] + ATP = O-phospho-L-seryl-[protein] + ADP + H(+)</text>
        <dbReference type="Rhea" id="RHEA:17989"/>
        <dbReference type="Rhea" id="RHEA-COMP:9863"/>
        <dbReference type="Rhea" id="RHEA-COMP:11604"/>
        <dbReference type="ChEBI" id="CHEBI:15378"/>
        <dbReference type="ChEBI" id="CHEBI:29999"/>
        <dbReference type="ChEBI" id="CHEBI:30616"/>
        <dbReference type="ChEBI" id="CHEBI:83421"/>
        <dbReference type="ChEBI" id="CHEBI:456216"/>
        <dbReference type="EC" id="2.7.11.1"/>
    </reaction>
</comment>
<evidence type="ECO:0000256" key="10">
    <source>
        <dbReference type="PROSITE-ProRule" id="PRU00176"/>
    </source>
</evidence>
<keyword evidence="3" id="KW-0808">Transferase</keyword>
<dbReference type="GO" id="GO:0005737">
    <property type="term" value="C:cytoplasm"/>
    <property type="evidence" value="ECO:0007669"/>
    <property type="project" value="TreeGrafter"/>
</dbReference>
<dbReference type="GO" id="GO:0004674">
    <property type="term" value="F:protein serine/threonine kinase activity"/>
    <property type="evidence" value="ECO:0007669"/>
    <property type="project" value="UniProtKB-KW"/>
</dbReference>
<keyword evidence="17" id="KW-1185">Reference proteome</keyword>
<evidence type="ECO:0000256" key="8">
    <source>
        <dbReference type="ARBA" id="ARBA00047899"/>
    </source>
</evidence>
<evidence type="ECO:0000256" key="3">
    <source>
        <dbReference type="ARBA" id="ARBA00022679"/>
    </source>
</evidence>
<keyword evidence="2" id="KW-0723">Serine/threonine-protein kinase</keyword>
<dbReference type="FunFam" id="2.30.30.140:FF:000018">
    <property type="entry name" value="Serine/threonine-protein kinase 31"/>
    <property type="match status" value="1"/>
</dbReference>
<evidence type="ECO:0000256" key="7">
    <source>
        <dbReference type="ARBA" id="ARBA00022884"/>
    </source>
</evidence>
<dbReference type="Gene3D" id="2.40.50.90">
    <property type="match status" value="1"/>
</dbReference>
<evidence type="ECO:0000256" key="1">
    <source>
        <dbReference type="ARBA" id="ARBA00012513"/>
    </source>
</evidence>
<dbReference type="SMART" id="SM00220">
    <property type="entry name" value="S_TKc"/>
    <property type="match status" value="1"/>
</dbReference>
<dbReference type="AlphaFoldDB" id="A0AAV6VX08"/>
<dbReference type="SMART" id="SM00333">
    <property type="entry name" value="TUDOR"/>
    <property type="match status" value="1"/>
</dbReference>
<organism evidence="16 17">
    <name type="scientific">Oedothorax gibbosus</name>
    <dbReference type="NCBI Taxonomy" id="931172"/>
    <lineage>
        <taxon>Eukaryota</taxon>
        <taxon>Metazoa</taxon>
        <taxon>Ecdysozoa</taxon>
        <taxon>Arthropoda</taxon>
        <taxon>Chelicerata</taxon>
        <taxon>Arachnida</taxon>
        <taxon>Araneae</taxon>
        <taxon>Araneomorphae</taxon>
        <taxon>Entelegynae</taxon>
        <taxon>Araneoidea</taxon>
        <taxon>Linyphiidae</taxon>
        <taxon>Erigoninae</taxon>
        <taxon>Oedothorax</taxon>
    </lineage>
</organism>
<dbReference type="EC" id="2.7.11.1" evidence="1"/>
<feature type="domain" description="Tudor" evidence="15">
    <location>
        <begin position="226"/>
        <end position="289"/>
    </location>
</feature>
<dbReference type="InterPro" id="IPR002999">
    <property type="entry name" value="Tudor"/>
</dbReference>
<evidence type="ECO:0000256" key="11">
    <source>
        <dbReference type="SAM" id="Coils"/>
    </source>
</evidence>
<dbReference type="EMBL" id="JAFNEN010000015">
    <property type="protein sequence ID" value="KAG8200601.1"/>
    <property type="molecule type" value="Genomic_DNA"/>
</dbReference>
<dbReference type="CDD" id="cd00590">
    <property type="entry name" value="RRM_SF"/>
    <property type="match status" value="1"/>
</dbReference>
<feature type="domain" description="Protein kinase" evidence="13">
    <location>
        <begin position="828"/>
        <end position="1116"/>
    </location>
</feature>
<dbReference type="Pfam" id="PF00567">
    <property type="entry name" value="TUDOR"/>
    <property type="match status" value="1"/>
</dbReference>
<dbReference type="PANTHER" id="PTHR24361">
    <property type="entry name" value="MITOGEN-ACTIVATED KINASE KINASE KINASE"/>
    <property type="match status" value="1"/>
</dbReference>
<dbReference type="PROSITE" id="PS50011">
    <property type="entry name" value="PROTEIN_KINASE_DOM"/>
    <property type="match status" value="1"/>
</dbReference>
<evidence type="ECO:0000256" key="9">
    <source>
        <dbReference type="ARBA" id="ARBA00048679"/>
    </source>
</evidence>
<dbReference type="PANTHER" id="PTHR24361:SF433">
    <property type="entry name" value="PROTEIN KINASE DOMAIN-CONTAINING PROTEIN"/>
    <property type="match status" value="1"/>
</dbReference>
<protein>
    <recommendedName>
        <fullName evidence="1">non-specific serine/threonine protein kinase</fullName>
        <ecNumber evidence="1">2.7.11.1</ecNumber>
    </recommendedName>
</protein>
<dbReference type="InterPro" id="IPR035979">
    <property type="entry name" value="RBD_domain_sf"/>
</dbReference>
<sequence length="1132" mass="128663">MNRKEGNQSYYQSTFDIYVGNVNKSIEEADLKQIFAKYGEVKQVLCRRKDDIIGYAIVKFVYKLDAERVLRTDEVVCKGHHLPVKAARRSEQSNQANGPNDNKPHPYPEPIANVAPSGPHYSNTDFGYFHPPHPPVLNEDHHMHSQPTMLEVLCTNVEDAIVLKANSIVRWETKFMHSQPTMLEVLCTNVEDAITFYGYSCSRAEELAFVGNSLNQMNLQQGRFNQVPVPKKVYAALFSEDNAWYRCTVIQRTIPNKPGVCLVRYIDYGNQEEVHYRNITDIPETLQKILPFTSKFIFANLVCDVKNKKTYLHQLVNKRMSLCAMLLNSNRECCEYQVLKCSCNGKDVVSETISKGFAKLKRSVPSKPNPQQDYIPKPKAYASGSEIRLNNSNPPVHILKAKEYSNNIPHSNKVPHKVPPKNNNNKPIPPKKDNVHCNGIAQKDAKNEQDFHPMRIVKRGSELSDVLKCNGSMNPSKGNGLVNAPKSNNGSVNVPKEASKLPSPLLMIDTVIPNLKLINNIRSLVSQSSDDSIINCAVDLLKEEISTIALTESTKKCVGDAYNEYSEALDKIKKCTDKSLLSSLKLERDLCRSTLCEKLKTYLGSCDNSIFERKEKIQKTIIDLESNSNAWMNVQLDKKPNNLEELITEYNKVKEERWKLVSETRQNTNQKHKIFMNLFADLQKELFLNTLEETDNSNSHVDNSSTRKSPLYSQKITESLTDLSKALDKEIQMLTLNKERKAISIIQCLLDILDSHKEKVDAVCDLYENRYAMLNELSKLPDIETTLSDLATTEEEVHNLTLRFADYRNSVVANENCTLSPEISELVKELHRTILKEDYLKTILAKASDSYFPELNVEHPELRLFDHTRNKSLVKNWKLEYFFNTQLNARRNLSFSSQLIEEPVVIKEYTFSSLEESNMFMKKSVSWNETKSDSLVKIKALFPGISTNVYVILPPVTTTLLDRCLVPSPFEAEKACRILRNVLTGLKDIHRQGLVHRCLHPLTVLVENEKGLLDFCYDSKYLDGLTTLKGINFQPPELKASHESADMYSFGCLVLWVLFPNLSFSATTDGVPNVAAFRSIIEELILPKDYALLSALVDAKPERRPSSSILLNHGFLSKYEAYCRSQCEAQKV</sequence>
<dbReference type="InterPro" id="IPR053235">
    <property type="entry name" value="Ser_Thr_kinase"/>
</dbReference>
<proteinExistence type="predicted"/>
<comment type="catalytic activity">
    <reaction evidence="8">
        <text>L-threonyl-[protein] + ATP = O-phospho-L-threonyl-[protein] + ADP + H(+)</text>
        <dbReference type="Rhea" id="RHEA:46608"/>
        <dbReference type="Rhea" id="RHEA-COMP:11060"/>
        <dbReference type="Rhea" id="RHEA-COMP:11605"/>
        <dbReference type="ChEBI" id="CHEBI:15378"/>
        <dbReference type="ChEBI" id="CHEBI:30013"/>
        <dbReference type="ChEBI" id="CHEBI:30616"/>
        <dbReference type="ChEBI" id="CHEBI:61977"/>
        <dbReference type="ChEBI" id="CHEBI:456216"/>
        <dbReference type="EC" id="2.7.11.1"/>
    </reaction>
</comment>
<accession>A0AAV6VX08</accession>
<evidence type="ECO:0000259" key="15">
    <source>
        <dbReference type="PROSITE" id="PS50304"/>
    </source>
</evidence>
<dbReference type="Gene3D" id="1.10.510.10">
    <property type="entry name" value="Transferase(Phosphotransferase) domain 1"/>
    <property type="match status" value="1"/>
</dbReference>
<dbReference type="InterPro" id="IPR035437">
    <property type="entry name" value="SNase_OB-fold_sf"/>
</dbReference>
<evidence type="ECO:0000313" key="16">
    <source>
        <dbReference type="EMBL" id="KAG8200601.1"/>
    </source>
</evidence>